<gene>
    <name evidence="1" type="ORF">LTRI10_LOCUS7617</name>
</gene>
<proteinExistence type="predicted"/>
<accession>A0AAV2CUB9</accession>
<dbReference type="EMBL" id="OZ034814">
    <property type="protein sequence ID" value="CAL1360163.1"/>
    <property type="molecule type" value="Genomic_DNA"/>
</dbReference>
<sequence length="70" mass="8373">MIDDELLGLDKLTYEVVIEHKMLHLRVKHGVGTEVDRPHVVREENQGTQKWWPQLGEKIEDQADLREWRE</sequence>
<evidence type="ECO:0000313" key="2">
    <source>
        <dbReference type="Proteomes" id="UP001497516"/>
    </source>
</evidence>
<dbReference type="AlphaFoldDB" id="A0AAV2CUB9"/>
<protein>
    <submittedName>
        <fullName evidence="1">Uncharacterized protein</fullName>
    </submittedName>
</protein>
<organism evidence="1 2">
    <name type="scientific">Linum trigynum</name>
    <dbReference type="NCBI Taxonomy" id="586398"/>
    <lineage>
        <taxon>Eukaryota</taxon>
        <taxon>Viridiplantae</taxon>
        <taxon>Streptophyta</taxon>
        <taxon>Embryophyta</taxon>
        <taxon>Tracheophyta</taxon>
        <taxon>Spermatophyta</taxon>
        <taxon>Magnoliopsida</taxon>
        <taxon>eudicotyledons</taxon>
        <taxon>Gunneridae</taxon>
        <taxon>Pentapetalae</taxon>
        <taxon>rosids</taxon>
        <taxon>fabids</taxon>
        <taxon>Malpighiales</taxon>
        <taxon>Linaceae</taxon>
        <taxon>Linum</taxon>
    </lineage>
</organism>
<keyword evidence="2" id="KW-1185">Reference proteome</keyword>
<name>A0AAV2CUB9_9ROSI</name>
<dbReference type="Proteomes" id="UP001497516">
    <property type="component" value="Chromosome 10"/>
</dbReference>
<evidence type="ECO:0000313" key="1">
    <source>
        <dbReference type="EMBL" id="CAL1360163.1"/>
    </source>
</evidence>
<reference evidence="1 2" key="1">
    <citation type="submission" date="2024-04" db="EMBL/GenBank/DDBJ databases">
        <authorList>
            <person name="Fracassetti M."/>
        </authorList>
    </citation>
    <scope>NUCLEOTIDE SEQUENCE [LARGE SCALE GENOMIC DNA]</scope>
</reference>